<proteinExistence type="predicted"/>
<gene>
    <name evidence="1" type="ORF">RT717_00500</name>
</gene>
<dbReference type="InterPro" id="IPR011009">
    <property type="entry name" value="Kinase-like_dom_sf"/>
</dbReference>
<dbReference type="SUPFAM" id="SSF56112">
    <property type="entry name" value="Protein kinase-like (PK-like)"/>
    <property type="match status" value="1"/>
</dbReference>
<evidence type="ECO:0008006" key="3">
    <source>
        <dbReference type="Google" id="ProtNLM"/>
    </source>
</evidence>
<evidence type="ECO:0000313" key="2">
    <source>
        <dbReference type="Proteomes" id="UP001302349"/>
    </source>
</evidence>
<accession>A0ABZ0IQ37</accession>
<evidence type="ECO:0000313" key="1">
    <source>
        <dbReference type="EMBL" id="WOK07099.1"/>
    </source>
</evidence>
<protein>
    <recommendedName>
        <fullName evidence="3">Aminoglycoside phosphotransferase domain-containing protein</fullName>
    </recommendedName>
</protein>
<name>A0ABZ0IQ37_9BACT</name>
<dbReference type="Gene3D" id="3.90.1200.10">
    <property type="match status" value="1"/>
</dbReference>
<organism evidence="1 2">
    <name type="scientific">Imperialibacter roseus</name>
    <dbReference type="NCBI Taxonomy" id="1324217"/>
    <lineage>
        <taxon>Bacteria</taxon>
        <taxon>Pseudomonadati</taxon>
        <taxon>Bacteroidota</taxon>
        <taxon>Cytophagia</taxon>
        <taxon>Cytophagales</taxon>
        <taxon>Flammeovirgaceae</taxon>
        <taxon>Imperialibacter</taxon>
    </lineage>
</organism>
<dbReference type="RefSeq" id="WP_317489786.1">
    <property type="nucleotide sequence ID" value="NZ_CP136051.1"/>
</dbReference>
<dbReference type="Proteomes" id="UP001302349">
    <property type="component" value="Chromosome"/>
</dbReference>
<keyword evidence="2" id="KW-1185">Reference proteome</keyword>
<reference evidence="1 2" key="1">
    <citation type="journal article" date="2023" name="Microbiol. Resour. Announc.">
        <title>Complete Genome Sequence of Imperialibacter roseus strain P4T.</title>
        <authorList>
            <person name="Tizabi D.R."/>
            <person name="Bachvaroff T."/>
            <person name="Hill R.T."/>
        </authorList>
    </citation>
    <scope>NUCLEOTIDE SEQUENCE [LARGE SCALE GENOMIC DNA]</scope>
    <source>
        <strain evidence="1 2">P4T</strain>
    </source>
</reference>
<sequence>MQKLFDFTTIIREAWHEYDPSQCIKSIADISAKVSTNYVYRVKLEDDSLVIAKLSYFGRYQHFVEDHTIINALANNLPDPFENFVAKSLTKHGQLFTYRYQNSLLDAWVVFYNPIKIDQKPPKRLNETQIGILGEELAKFHKACKKVRNTLPRNFKQAKDDLDQLVEILDTAPGRFEYRGQRDTILQQCEMLYENSDKLKAQNFDTIPVFIDWNIGNFSVTKDFRFYSRWDYDWFRMSSRVMDFYFFSRVTSDIGDRTIFSYLIDPLMEDRFLIFLKAYHAVYPLSKDEVLFMKEAYRFFILNYVVKDGRYFFHELYSSRLRQEAFEIYFPSLDKTFDADKICRALNL</sequence>
<dbReference type="EMBL" id="CP136051">
    <property type="protein sequence ID" value="WOK07099.1"/>
    <property type="molecule type" value="Genomic_DNA"/>
</dbReference>